<sequence>MNIMKNAKKLRKQDLKNITGGVSGKPDLSLCGCSCSGSVTGPDYCSTYIGCPQVYTCGEI</sequence>
<gene>
    <name evidence="1" type="ORF">EK417_13950</name>
</gene>
<evidence type="ECO:0000313" key="2">
    <source>
        <dbReference type="Proteomes" id="UP000306038"/>
    </source>
</evidence>
<organism evidence="1 2">
    <name type="scientific">Chryseobacterium candidae</name>
    <dbReference type="NCBI Taxonomy" id="1978493"/>
    <lineage>
        <taxon>Bacteria</taxon>
        <taxon>Pseudomonadati</taxon>
        <taxon>Bacteroidota</taxon>
        <taxon>Flavobacteriia</taxon>
        <taxon>Flavobacteriales</taxon>
        <taxon>Weeksellaceae</taxon>
        <taxon>Chryseobacterium group</taxon>
        <taxon>Chryseobacterium</taxon>
    </lineage>
</organism>
<evidence type="ECO:0000313" key="1">
    <source>
        <dbReference type="EMBL" id="THV58046.1"/>
    </source>
</evidence>
<accession>A0ABY2R8C4</accession>
<reference evidence="1 2" key="1">
    <citation type="submission" date="2019-01" db="EMBL/GenBank/DDBJ databases">
        <authorList>
            <person name="B I."/>
            <person name="Ch S."/>
            <person name="Ch V.R."/>
        </authorList>
    </citation>
    <scope>NUCLEOTIDE SEQUENCE [LARGE SCALE GENOMIC DNA]</scope>
    <source>
        <strain evidence="1 2">JC507</strain>
    </source>
</reference>
<dbReference type="Proteomes" id="UP000306038">
    <property type="component" value="Unassembled WGS sequence"/>
</dbReference>
<dbReference type="RefSeq" id="WP_076594213.1">
    <property type="nucleotide sequence ID" value="NZ_SDLV01000028.1"/>
</dbReference>
<comment type="caution">
    <text evidence="1">The sequence shown here is derived from an EMBL/GenBank/DDBJ whole genome shotgun (WGS) entry which is preliminary data.</text>
</comment>
<evidence type="ECO:0008006" key="3">
    <source>
        <dbReference type="Google" id="ProtNLM"/>
    </source>
</evidence>
<dbReference type="EMBL" id="SDLV01000028">
    <property type="protein sequence ID" value="THV58046.1"/>
    <property type="molecule type" value="Genomic_DNA"/>
</dbReference>
<name>A0ABY2R8C4_9FLAO</name>
<protein>
    <recommendedName>
        <fullName evidence="3">Bacteriocin</fullName>
    </recommendedName>
</protein>
<proteinExistence type="predicted"/>
<keyword evidence="2" id="KW-1185">Reference proteome</keyword>